<name>A0A7D5GFZ7_9EURY</name>
<dbReference type="AlphaFoldDB" id="A0A7D5GFZ7"/>
<dbReference type="KEGG" id="haly:HYG82_03625"/>
<protein>
    <submittedName>
        <fullName evidence="1">DsrE family protein</fullName>
    </submittedName>
</protein>
<dbReference type="Pfam" id="PF02635">
    <property type="entry name" value="DsrE"/>
    <property type="match status" value="1"/>
</dbReference>
<keyword evidence="2" id="KW-1185">Reference proteome</keyword>
<proteinExistence type="predicted"/>
<evidence type="ECO:0000313" key="1">
    <source>
        <dbReference type="EMBL" id="QLG47994.1"/>
    </source>
</evidence>
<dbReference type="InterPro" id="IPR027396">
    <property type="entry name" value="DsrEFH-like"/>
</dbReference>
<reference evidence="1 2" key="1">
    <citation type="submission" date="2020-07" db="EMBL/GenBank/DDBJ databases">
        <authorList>
            <person name="Cui H."/>
        </authorList>
    </citation>
    <scope>NUCLEOTIDE SEQUENCE [LARGE SCALE GENOMIC DNA]</scope>
    <source>
        <strain evidence="1 2">YPL8</strain>
    </source>
</reference>
<dbReference type="InterPro" id="IPR003787">
    <property type="entry name" value="Sulphur_relay_DsrE/F-like"/>
</dbReference>
<gene>
    <name evidence="1" type="ORF">HYG82_03625</name>
</gene>
<sequence>MAETAIVILAGTESHSDLGRLVNGLEAAREFDENPDDELEVIFDSAGTEWVPELEDEDHDYHELYRSLSEEVAVCDYCANAFGVDEAVADTGVETVDENGGHPSIRSLVDDGYEIITY</sequence>
<dbReference type="RefSeq" id="WP_179259736.1">
    <property type="nucleotide sequence ID" value="NZ_CP058601.1"/>
</dbReference>
<dbReference type="SUPFAM" id="SSF75169">
    <property type="entry name" value="DsrEFH-like"/>
    <property type="match status" value="1"/>
</dbReference>
<dbReference type="EMBL" id="CP058601">
    <property type="protein sequence ID" value="QLG47994.1"/>
    <property type="molecule type" value="Genomic_DNA"/>
</dbReference>
<dbReference type="Proteomes" id="UP000509241">
    <property type="component" value="Chromosome"/>
</dbReference>
<dbReference type="GeneID" id="56032350"/>
<evidence type="ECO:0000313" key="2">
    <source>
        <dbReference type="Proteomes" id="UP000509241"/>
    </source>
</evidence>
<organism evidence="1 2">
    <name type="scientific">Natrinema halophilum</name>
    <dbReference type="NCBI Taxonomy" id="1699371"/>
    <lineage>
        <taxon>Archaea</taxon>
        <taxon>Methanobacteriati</taxon>
        <taxon>Methanobacteriota</taxon>
        <taxon>Stenosarchaea group</taxon>
        <taxon>Halobacteria</taxon>
        <taxon>Halobacteriales</taxon>
        <taxon>Natrialbaceae</taxon>
        <taxon>Natrinema</taxon>
    </lineage>
</organism>
<accession>A0A7D5GFZ7</accession>
<dbReference type="OrthoDB" id="122708at2157"/>